<dbReference type="EMBL" id="JANPWE010000003">
    <property type="protein sequence ID" value="MCR6545664.1"/>
    <property type="molecule type" value="Genomic_DNA"/>
</dbReference>
<evidence type="ECO:0000256" key="2">
    <source>
        <dbReference type="ARBA" id="ARBA00022603"/>
    </source>
</evidence>
<dbReference type="SUPFAM" id="SSF53335">
    <property type="entry name" value="S-adenosyl-L-methionine-dependent methyltransferases"/>
    <property type="match status" value="1"/>
</dbReference>
<keyword evidence="2" id="KW-0489">Methyltransferase</keyword>
<dbReference type="PROSITE" id="PS00092">
    <property type="entry name" value="N6_MTASE"/>
    <property type="match status" value="1"/>
</dbReference>
<protein>
    <recommendedName>
        <fullName evidence="1">site-specific DNA-methyltransferase (adenine-specific)</fullName>
        <ecNumber evidence="1">2.1.1.72</ecNumber>
    </recommendedName>
</protein>
<comment type="caution">
    <text evidence="7">The sequence shown here is derived from an EMBL/GenBank/DDBJ whole genome shotgun (WGS) entry which is preliminary data.</text>
</comment>
<feature type="non-terminal residue" evidence="7">
    <location>
        <position position="568"/>
    </location>
</feature>
<gene>
    <name evidence="7" type="ORF">NVS47_09110</name>
</gene>
<accession>A0ABT1Y6Y7</accession>
<evidence type="ECO:0000256" key="4">
    <source>
        <dbReference type="ARBA" id="ARBA00022691"/>
    </source>
</evidence>
<sequence length="568" mass="66337">MSRATLKPVISKLREIIIKDIAGKMEKYGFDDCGRIAANKPLSEYDSVIKNNLVNLFKGKNIERNRKEYIAYIQDSARTFLHILICFKTMEKRGLIGSVIGRLLKDNIYDSILPDFNNVHPLAFTDLVNKYQDEISKMEEKDNLEEDREYYNFLFMLSLLSKEMATEVPLLFKDYEHNLVHPDFDGLKEILFNINKIEEIEYFEDDFLGWIYQYWVDIKDDELKSAKEDKDVSYANLIYYEILNNLEEEQTQFGEFYTPRWVVKYIVDNTLKPYFEENKKIETIKLLDPACGAGNFLVYAFDVLYDLYKKEHAEWPDSIVIGYILEKNIFGVDIQREPLQITALNLWLKAKKKAQDVRIKNLNLFNMNILKANSLYRWENDQEEIVQLSLFQNEMELTEKQYTAEDIGQYISAQAFISIKEARLFFKNKFNVIVMNPPYLGIRKMKPETSRFLKKEYPKYYSNLFEAFIARAEELLAKNGYLGFVGSDSFMTLDSHDKIRELMLTQFAMKKLIKLGVGVFDGPTVSAAVLVAVKSNKNSSNVVECCDISQKTEGVDALFHDFIKVQQK</sequence>
<dbReference type="EC" id="2.1.1.72" evidence="1"/>
<proteinExistence type="predicted"/>
<evidence type="ECO:0000259" key="6">
    <source>
        <dbReference type="Pfam" id="PF07669"/>
    </source>
</evidence>
<keyword evidence="4" id="KW-0949">S-adenosyl-L-methionine</keyword>
<dbReference type="RefSeq" id="WP_257913236.1">
    <property type="nucleotide sequence ID" value="NZ_JANPWE010000003.1"/>
</dbReference>
<dbReference type="Pfam" id="PF07669">
    <property type="entry name" value="Eco57I"/>
    <property type="match status" value="1"/>
</dbReference>
<dbReference type="PANTHER" id="PTHR33841:SF1">
    <property type="entry name" value="DNA METHYLTRANSFERASE A"/>
    <property type="match status" value="1"/>
</dbReference>
<evidence type="ECO:0000256" key="3">
    <source>
        <dbReference type="ARBA" id="ARBA00022679"/>
    </source>
</evidence>
<dbReference type="PRINTS" id="PR00507">
    <property type="entry name" value="N12N6MTFRASE"/>
</dbReference>
<comment type="catalytic activity">
    <reaction evidence="5">
        <text>a 2'-deoxyadenosine in DNA + S-adenosyl-L-methionine = an N(6)-methyl-2'-deoxyadenosine in DNA + S-adenosyl-L-homocysteine + H(+)</text>
        <dbReference type="Rhea" id="RHEA:15197"/>
        <dbReference type="Rhea" id="RHEA-COMP:12418"/>
        <dbReference type="Rhea" id="RHEA-COMP:12419"/>
        <dbReference type="ChEBI" id="CHEBI:15378"/>
        <dbReference type="ChEBI" id="CHEBI:57856"/>
        <dbReference type="ChEBI" id="CHEBI:59789"/>
        <dbReference type="ChEBI" id="CHEBI:90615"/>
        <dbReference type="ChEBI" id="CHEBI:90616"/>
        <dbReference type="EC" id="2.1.1.72"/>
    </reaction>
</comment>
<dbReference type="PANTHER" id="PTHR33841">
    <property type="entry name" value="DNA METHYLTRANSFERASE YEEA-RELATED"/>
    <property type="match status" value="1"/>
</dbReference>
<feature type="domain" description="Type II methyltransferase M.TaqI-like" evidence="6">
    <location>
        <begin position="327"/>
        <end position="520"/>
    </location>
</feature>
<dbReference type="InterPro" id="IPR011639">
    <property type="entry name" value="MethylTrfase_TaqI-like_dom"/>
</dbReference>
<name>A0ABT1Y6Y7_9FIRM</name>
<dbReference type="InterPro" id="IPR002052">
    <property type="entry name" value="DNA_methylase_N6_adenine_CS"/>
</dbReference>
<keyword evidence="3" id="KW-0808">Transferase</keyword>
<evidence type="ECO:0000313" key="8">
    <source>
        <dbReference type="Proteomes" id="UP001524944"/>
    </source>
</evidence>
<reference evidence="7 8" key="1">
    <citation type="submission" date="2022-08" db="EMBL/GenBank/DDBJ databases">
        <title>Proteogenomics of the novel Dehalobacterium formicoaceticum strain EZ94 highlights a key role of methyltransferases during anaerobic dichloromethane degradation.</title>
        <authorList>
            <person name="Wasmund K."/>
        </authorList>
    </citation>
    <scope>NUCLEOTIDE SEQUENCE [LARGE SCALE GENOMIC DNA]</scope>
    <source>
        <strain evidence="7 8">EZ94</strain>
    </source>
</reference>
<keyword evidence="8" id="KW-1185">Reference proteome</keyword>
<dbReference type="Gene3D" id="3.40.50.150">
    <property type="entry name" value="Vaccinia Virus protein VP39"/>
    <property type="match status" value="1"/>
</dbReference>
<dbReference type="Proteomes" id="UP001524944">
    <property type="component" value="Unassembled WGS sequence"/>
</dbReference>
<evidence type="ECO:0000256" key="1">
    <source>
        <dbReference type="ARBA" id="ARBA00011900"/>
    </source>
</evidence>
<dbReference type="InterPro" id="IPR029063">
    <property type="entry name" value="SAM-dependent_MTases_sf"/>
</dbReference>
<evidence type="ECO:0000256" key="5">
    <source>
        <dbReference type="ARBA" id="ARBA00047942"/>
    </source>
</evidence>
<organism evidence="7 8">
    <name type="scientific">Dehalobacterium formicoaceticum</name>
    <dbReference type="NCBI Taxonomy" id="51515"/>
    <lineage>
        <taxon>Bacteria</taxon>
        <taxon>Bacillati</taxon>
        <taxon>Bacillota</taxon>
        <taxon>Clostridia</taxon>
        <taxon>Eubacteriales</taxon>
        <taxon>Peptococcaceae</taxon>
        <taxon>Dehalobacterium</taxon>
    </lineage>
</organism>
<evidence type="ECO:0000313" key="7">
    <source>
        <dbReference type="EMBL" id="MCR6545664.1"/>
    </source>
</evidence>
<dbReference type="InterPro" id="IPR050953">
    <property type="entry name" value="N4_N6_ade-DNA_methylase"/>
</dbReference>